<dbReference type="InterPro" id="IPR013324">
    <property type="entry name" value="RNA_pol_sigma_r3/r4-like"/>
</dbReference>
<dbReference type="AlphaFoldDB" id="A0ABD5RTE3"/>
<name>A0ABD5RTE3_9EURY</name>
<dbReference type="Pfam" id="PF04967">
    <property type="entry name" value="HTH_10"/>
    <property type="match status" value="1"/>
</dbReference>
<dbReference type="PANTHER" id="PTHR34236:SF1">
    <property type="entry name" value="DIMETHYL SULFOXIDE REDUCTASE TRANSCRIPTIONAL ACTIVATOR"/>
    <property type="match status" value="1"/>
</dbReference>
<comment type="caution">
    <text evidence="4">The sequence shown here is derived from an EMBL/GenBank/DDBJ whole genome shotgun (WGS) entry which is preliminary data.</text>
</comment>
<dbReference type="RefSeq" id="WP_247421436.1">
    <property type="nucleotide sequence ID" value="NZ_JALLGW010000005.1"/>
</dbReference>
<keyword evidence="5" id="KW-1185">Reference proteome</keyword>
<dbReference type="SUPFAM" id="SSF88659">
    <property type="entry name" value="Sigma3 and sigma4 domains of RNA polymerase sigma factors"/>
    <property type="match status" value="1"/>
</dbReference>
<proteinExistence type="predicted"/>
<keyword evidence="1" id="KW-0805">Transcription regulation</keyword>
<evidence type="ECO:0000256" key="1">
    <source>
        <dbReference type="ARBA" id="ARBA00023015"/>
    </source>
</evidence>
<dbReference type="InterPro" id="IPR007050">
    <property type="entry name" value="HTH_bacterioopsin"/>
</dbReference>
<evidence type="ECO:0000259" key="3">
    <source>
        <dbReference type="Pfam" id="PF04967"/>
    </source>
</evidence>
<feature type="domain" description="HTH bat-type" evidence="3">
    <location>
        <begin position="155"/>
        <end position="205"/>
    </location>
</feature>
<dbReference type="Gene3D" id="1.10.10.10">
    <property type="entry name" value="Winged helix-like DNA-binding domain superfamily/Winged helix DNA-binding domain"/>
    <property type="match status" value="1"/>
</dbReference>
<evidence type="ECO:0000313" key="4">
    <source>
        <dbReference type="EMBL" id="MFC5973733.1"/>
    </source>
</evidence>
<dbReference type="Proteomes" id="UP001596099">
    <property type="component" value="Unassembled WGS sequence"/>
</dbReference>
<evidence type="ECO:0000313" key="5">
    <source>
        <dbReference type="Proteomes" id="UP001596099"/>
    </source>
</evidence>
<accession>A0ABD5RTE3</accession>
<dbReference type="EMBL" id="JBHSQH010000004">
    <property type="protein sequence ID" value="MFC5973733.1"/>
    <property type="molecule type" value="Genomic_DNA"/>
</dbReference>
<evidence type="ECO:0000256" key="2">
    <source>
        <dbReference type="ARBA" id="ARBA00023163"/>
    </source>
</evidence>
<dbReference type="InterPro" id="IPR036388">
    <property type="entry name" value="WH-like_DNA-bd_sf"/>
</dbReference>
<keyword evidence="2" id="KW-0804">Transcription</keyword>
<protein>
    <submittedName>
        <fullName evidence="4">Helix-turn-helix domain-containing protein</fullName>
    </submittedName>
</protein>
<sequence length="212" mass="23332">MREVTIHLSGEELAAFGIEEFVSVIQSAGLEQVNELQCQRPGCLLAIEVRDPIPAAQFSTLENLEWWEQIDRDDGVTYLCKLAVPAFDEGFVPHHETSVSQSAVESAGDGVDVTMVGSQEALSERVREYGDTGADPLLRTLTDYDGPENPLDAVTPRQQEVLETAFGMGYFDVPREATTDDIARALDLDPSTVREHLQRAQRNVLTEILDGA</sequence>
<dbReference type="PANTHER" id="PTHR34236">
    <property type="entry name" value="DIMETHYL SULFOXIDE REDUCTASE TRANSCRIPTIONAL ACTIVATOR"/>
    <property type="match status" value="1"/>
</dbReference>
<organism evidence="4 5">
    <name type="scientific">Halomarina salina</name>
    <dbReference type="NCBI Taxonomy" id="1872699"/>
    <lineage>
        <taxon>Archaea</taxon>
        <taxon>Methanobacteriati</taxon>
        <taxon>Methanobacteriota</taxon>
        <taxon>Stenosarchaea group</taxon>
        <taxon>Halobacteria</taxon>
        <taxon>Halobacteriales</taxon>
        <taxon>Natronomonadaceae</taxon>
        <taxon>Halomarina</taxon>
    </lineage>
</organism>
<gene>
    <name evidence="4" type="ORF">ACFPYI_20600</name>
</gene>
<reference evidence="4 5" key="1">
    <citation type="journal article" date="2019" name="Int. J. Syst. Evol. Microbiol.">
        <title>The Global Catalogue of Microorganisms (GCM) 10K type strain sequencing project: providing services to taxonomists for standard genome sequencing and annotation.</title>
        <authorList>
            <consortium name="The Broad Institute Genomics Platform"/>
            <consortium name="The Broad Institute Genome Sequencing Center for Infectious Disease"/>
            <person name="Wu L."/>
            <person name="Ma J."/>
        </authorList>
    </citation>
    <scope>NUCLEOTIDE SEQUENCE [LARGE SCALE GENOMIC DNA]</scope>
    <source>
        <strain evidence="4 5">CGMCC 1.12543</strain>
    </source>
</reference>